<keyword evidence="2" id="KW-1185">Reference proteome</keyword>
<evidence type="ECO:0000313" key="1">
    <source>
        <dbReference type="EMBL" id="KAI5660750.1"/>
    </source>
</evidence>
<dbReference type="Proteomes" id="UP001060085">
    <property type="component" value="Linkage Group LG05"/>
</dbReference>
<dbReference type="EMBL" id="CM044705">
    <property type="protein sequence ID" value="KAI5660750.1"/>
    <property type="molecule type" value="Genomic_DNA"/>
</dbReference>
<evidence type="ECO:0000313" key="2">
    <source>
        <dbReference type="Proteomes" id="UP001060085"/>
    </source>
</evidence>
<name>A0ACC0AK41_CATRO</name>
<sequence length="509" mass="57156">MENLNSESDNILKEFYVPTYILVPDSQAERSPDIPSCPVLVFINSKSGGQLGGNLLVTYRSLLNKQQVFDLGEEAPDSVLRRLFLNLEKLKLSGDEFANKIEEKLRIIVAGGDGTAGWLLGVVSDLKLSRPPPIATVPLGTGNNLPFAFGWGKKNPGTDRQSVISFLEQVRKAKEMLIDSWHILMRMRIPSSGSCDPIAPLELPHSLHAFHRVSATDELNVEGCQTFRGGFWNYFSMGMDAQVSYAFHSERKLHPEKFNNQLVNQSTYAKIGCSQGWFCASLFHPSSRNIAQLAKVKVMKRHGEWKELQIHHSIRSIICLNLPSFSGGLNPWGTPSTTKRRDRDLTPPYVDDGLIEVVGFRDAWHGLVLLAPNGHGTRLAQAHRVRFEFHKGAADHTFMRIDGEPWKQPLPVDDDTVVVEISHLRQVKMLATSDCRSKSFRDPSSNHYNDEHDDGDSDDDESTGEEFRKFGAAATFKIPDEMKEKDGSSRRRSGLKGFLRFLPFQKRNA</sequence>
<gene>
    <name evidence="1" type="ORF">M9H77_20073</name>
</gene>
<comment type="caution">
    <text evidence="1">The sequence shown here is derived from an EMBL/GenBank/DDBJ whole genome shotgun (WGS) entry which is preliminary data.</text>
</comment>
<organism evidence="1 2">
    <name type="scientific">Catharanthus roseus</name>
    <name type="common">Madagascar periwinkle</name>
    <name type="synonym">Vinca rosea</name>
    <dbReference type="NCBI Taxonomy" id="4058"/>
    <lineage>
        <taxon>Eukaryota</taxon>
        <taxon>Viridiplantae</taxon>
        <taxon>Streptophyta</taxon>
        <taxon>Embryophyta</taxon>
        <taxon>Tracheophyta</taxon>
        <taxon>Spermatophyta</taxon>
        <taxon>Magnoliopsida</taxon>
        <taxon>eudicotyledons</taxon>
        <taxon>Gunneridae</taxon>
        <taxon>Pentapetalae</taxon>
        <taxon>asterids</taxon>
        <taxon>lamiids</taxon>
        <taxon>Gentianales</taxon>
        <taxon>Apocynaceae</taxon>
        <taxon>Rauvolfioideae</taxon>
        <taxon>Vinceae</taxon>
        <taxon>Catharanthinae</taxon>
        <taxon>Catharanthus</taxon>
    </lineage>
</organism>
<proteinExistence type="predicted"/>
<accession>A0ACC0AK41</accession>
<protein>
    <submittedName>
        <fullName evidence="1">Uncharacterized protein</fullName>
    </submittedName>
</protein>
<reference evidence="2" key="1">
    <citation type="journal article" date="2023" name="Nat. Plants">
        <title>Single-cell RNA sequencing provides a high-resolution roadmap for understanding the multicellular compartmentation of specialized metabolism.</title>
        <authorList>
            <person name="Sun S."/>
            <person name="Shen X."/>
            <person name="Li Y."/>
            <person name="Li Y."/>
            <person name="Wang S."/>
            <person name="Li R."/>
            <person name="Zhang H."/>
            <person name="Shen G."/>
            <person name="Guo B."/>
            <person name="Wei J."/>
            <person name="Xu J."/>
            <person name="St-Pierre B."/>
            <person name="Chen S."/>
            <person name="Sun C."/>
        </authorList>
    </citation>
    <scope>NUCLEOTIDE SEQUENCE [LARGE SCALE GENOMIC DNA]</scope>
</reference>